<gene>
    <name evidence="2" type="ORF">EZ242_18285</name>
</gene>
<feature type="transmembrane region" description="Helical" evidence="1">
    <location>
        <begin position="34"/>
        <end position="54"/>
    </location>
</feature>
<organism evidence="2 3">
    <name type="scientific">Ramlibacter rhizophilus</name>
    <dbReference type="NCBI Taxonomy" id="1781167"/>
    <lineage>
        <taxon>Bacteria</taxon>
        <taxon>Pseudomonadati</taxon>
        <taxon>Pseudomonadota</taxon>
        <taxon>Betaproteobacteria</taxon>
        <taxon>Burkholderiales</taxon>
        <taxon>Comamonadaceae</taxon>
        <taxon>Ramlibacter</taxon>
    </lineage>
</organism>
<dbReference type="RefSeq" id="WP_135286636.1">
    <property type="nucleotide sequence ID" value="NZ_SMLL01000007.1"/>
</dbReference>
<protein>
    <submittedName>
        <fullName evidence="2">Uncharacterized protein</fullName>
    </submittedName>
</protein>
<proteinExistence type="predicted"/>
<name>A0A4Z0BF72_9BURK</name>
<feature type="transmembrane region" description="Helical" evidence="1">
    <location>
        <begin position="69"/>
        <end position="86"/>
    </location>
</feature>
<evidence type="ECO:0000256" key="1">
    <source>
        <dbReference type="SAM" id="Phobius"/>
    </source>
</evidence>
<evidence type="ECO:0000313" key="2">
    <source>
        <dbReference type="EMBL" id="TFY97470.1"/>
    </source>
</evidence>
<sequence length="284" mass="28587">MPDTSLLLALLVQSVLVPFAAAGALAWTLRHAACAPAAMALAVAAGFLASYMALVPGAWPWPPQSAMDWQPWVVLASCAGALVIDAEKRRGPRQFVARAVLGSVLGLLLVWPAVGSLGVAKAGTAALVAGVLMAGVWSLRTNARFPAGTHPLRLAAVAGGAGIALMLDSSQTAGQLSGALAMALVACAVIGQLRATLASPAVGTVVLVLGTLLLQAHVYAGFPLGYVALLLAGTVADVVPALLIRPGRASSERGARVTSALLTLVPVVAVIGMAIKTLQESGGY</sequence>
<keyword evidence="1" id="KW-0472">Membrane</keyword>
<feature type="transmembrane region" description="Helical" evidence="1">
    <location>
        <begin position="120"/>
        <end position="139"/>
    </location>
</feature>
<dbReference type="EMBL" id="SMLL01000007">
    <property type="protein sequence ID" value="TFY97470.1"/>
    <property type="molecule type" value="Genomic_DNA"/>
</dbReference>
<evidence type="ECO:0000313" key="3">
    <source>
        <dbReference type="Proteomes" id="UP000297564"/>
    </source>
</evidence>
<dbReference type="Proteomes" id="UP000297564">
    <property type="component" value="Unassembled WGS sequence"/>
</dbReference>
<keyword evidence="1" id="KW-1133">Transmembrane helix</keyword>
<accession>A0A4Z0BF72</accession>
<feature type="transmembrane region" description="Helical" evidence="1">
    <location>
        <begin position="197"/>
        <end position="218"/>
    </location>
</feature>
<feature type="transmembrane region" description="Helical" evidence="1">
    <location>
        <begin position="256"/>
        <end position="275"/>
    </location>
</feature>
<feature type="transmembrane region" description="Helical" evidence="1">
    <location>
        <begin position="224"/>
        <end position="244"/>
    </location>
</feature>
<dbReference type="AlphaFoldDB" id="A0A4Z0BF72"/>
<feature type="transmembrane region" description="Helical" evidence="1">
    <location>
        <begin position="95"/>
        <end position="114"/>
    </location>
</feature>
<keyword evidence="1" id="KW-0812">Transmembrane</keyword>
<feature type="transmembrane region" description="Helical" evidence="1">
    <location>
        <begin position="6"/>
        <end position="27"/>
    </location>
</feature>
<keyword evidence="3" id="KW-1185">Reference proteome</keyword>
<comment type="caution">
    <text evidence="2">The sequence shown here is derived from an EMBL/GenBank/DDBJ whole genome shotgun (WGS) entry which is preliminary data.</text>
</comment>
<reference evidence="2 3" key="1">
    <citation type="submission" date="2019-03" db="EMBL/GenBank/DDBJ databases">
        <title>Ramlibacter rhizophilus CCTCC AB2015357, whole genome shotgun sequence.</title>
        <authorList>
            <person name="Zhang X."/>
            <person name="Feng G."/>
            <person name="Zhu H."/>
        </authorList>
    </citation>
    <scope>NUCLEOTIDE SEQUENCE [LARGE SCALE GENOMIC DNA]</scope>
    <source>
        <strain evidence="2 3">CCTCC AB2015357</strain>
    </source>
</reference>